<feature type="signal peptide" evidence="4">
    <location>
        <begin position="1"/>
        <end position="19"/>
    </location>
</feature>
<evidence type="ECO:0000313" key="5">
    <source>
        <dbReference type="EMBL" id="AIG55794.1"/>
    </source>
</evidence>
<keyword evidence="3" id="KW-0175">Coiled coil</keyword>
<keyword evidence="1" id="KW-0677">Repeat</keyword>
<feature type="chain" id="PRO_5002037028" evidence="4">
    <location>
        <begin position="20"/>
        <end position="334"/>
    </location>
</feature>
<evidence type="ECO:0000313" key="7">
    <source>
        <dbReference type="Proteomes" id="UP000243579"/>
    </source>
</evidence>
<feature type="coiled-coil region" evidence="3">
    <location>
        <begin position="299"/>
        <end position="334"/>
    </location>
</feature>
<dbReference type="Gene3D" id="1.25.40.10">
    <property type="entry name" value="Tetratricopeptide repeat domain"/>
    <property type="match status" value="2"/>
</dbReference>
<evidence type="ECO:0000256" key="4">
    <source>
        <dbReference type="SAM" id="SignalP"/>
    </source>
</evidence>
<dbReference type="InterPro" id="IPR011990">
    <property type="entry name" value="TPR-like_helical_dom_sf"/>
</dbReference>
<dbReference type="Proteomes" id="UP000243579">
    <property type="component" value="Unassembled WGS sequence"/>
</dbReference>
<dbReference type="AlphaFoldDB" id="A0A0A7CMZ2"/>
<evidence type="ECO:0000256" key="1">
    <source>
        <dbReference type="ARBA" id="ARBA00022737"/>
    </source>
</evidence>
<dbReference type="InterPro" id="IPR019734">
    <property type="entry name" value="TPR_rpt"/>
</dbReference>
<dbReference type="EMBL" id="JNBR01000001">
    <property type="protein sequence ID" value="OQS01737.1"/>
    <property type="molecule type" value="Genomic_DNA"/>
</dbReference>
<evidence type="ECO:0000256" key="2">
    <source>
        <dbReference type="ARBA" id="ARBA00022803"/>
    </source>
</evidence>
<protein>
    <submittedName>
        <fullName evidence="6">Secreted RxLR effector peptide protein</fullName>
    </submittedName>
    <submittedName>
        <fullName evidence="5">Secreted protein</fullName>
    </submittedName>
</protein>
<reference evidence="5 7" key="1">
    <citation type="journal article" date="2014" name="Genome Biol. Evol.">
        <title>The secreted proteins of Achlya hypogyna and Thraustotheca clavata identify the ancestral oomycete secretome and reveal gene acquisitions by horizontal gene transfer.</title>
        <authorList>
            <person name="Misner I."/>
            <person name="Blouin N."/>
            <person name="Leonard G."/>
            <person name="Richards T.A."/>
            <person name="Lane C.E."/>
        </authorList>
    </citation>
    <scope>NUCLEOTIDE SEQUENCE</scope>
    <source>
        <strain evidence="5 7">ATCC 48635</strain>
    </source>
</reference>
<dbReference type="PANTHER" id="PTHR45641">
    <property type="entry name" value="TETRATRICOPEPTIDE REPEAT PROTEIN (AFU_ORTHOLOGUE AFUA_6G03870)"/>
    <property type="match status" value="1"/>
</dbReference>
<name>A0A0A7CMZ2_ACHHY</name>
<dbReference type="Pfam" id="PF13424">
    <property type="entry name" value="TPR_12"/>
    <property type="match status" value="2"/>
</dbReference>
<keyword evidence="4" id="KW-0732">Signal</keyword>
<organism evidence="5">
    <name type="scientific">Achlya hypogyna</name>
    <name type="common">Oomycete</name>
    <name type="synonym">Protoachlya hypogyna</name>
    <dbReference type="NCBI Taxonomy" id="1202772"/>
    <lineage>
        <taxon>Eukaryota</taxon>
        <taxon>Sar</taxon>
        <taxon>Stramenopiles</taxon>
        <taxon>Oomycota</taxon>
        <taxon>Saprolegniomycetes</taxon>
        <taxon>Saprolegniales</taxon>
        <taxon>Achlyaceae</taxon>
        <taxon>Achlya</taxon>
    </lineage>
</organism>
<keyword evidence="2" id="KW-0802">TPR repeat</keyword>
<dbReference type="EMBL" id="KM038333">
    <property type="protein sequence ID" value="AIG55794.1"/>
    <property type="molecule type" value="Genomic_DNA"/>
</dbReference>
<dbReference type="SMART" id="SM00028">
    <property type="entry name" value="TPR"/>
    <property type="match status" value="6"/>
</dbReference>
<evidence type="ECO:0000256" key="3">
    <source>
        <dbReference type="SAM" id="Coils"/>
    </source>
</evidence>
<gene>
    <name evidence="6" type="ORF">ACHHYP_00256</name>
</gene>
<accession>A0A0A7CMZ2</accession>
<dbReference type="STRING" id="1202772.A0A0A7CMZ2"/>
<sequence>MRFFPTLLVLLALVLAVTADPPPKDDDPALVKIRILRNEALKLKDKREFGQSVVKLDKAIRALRDLHESRTDDKKRTADAALLGQTLNELGNVLAMDHRYEDAERVLKQSVDLNLKVLGDSHPSYSLALRNLAEVYMALDKYDEAISSYKTLKFHAQQGLGKQHAACIDASRRMGESFMKLNKPKKAAKVYKTILKQLDLPTPESSGEIMGEPGVGEIYMGLANALLKLNKLDDAIAYAERAEHIMRVRDGENSMNYAFTQNVLAGIYTHKGDEDTALDYLESAQRIAVREYGLTHEMVKAGQTNIERLQNLMKDKRERKAKKAEKEAAEKTEL</sequence>
<proteinExistence type="predicted"/>
<evidence type="ECO:0000313" key="6">
    <source>
        <dbReference type="EMBL" id="OQS01737.1"/>
    </source>
</evidence>
<dbReference type="PANTHER" id="PTHR45641:SF19">
    <property type="entry name" value="NEPHROCYSTIN-3"/>
    <property type="match status" value="1"/>
</dbReference>
<dbReference type="SUPFAM" id="SSF48452">
    <property type="entry name" value="TPR-like"/>
    <property type="match status" value="1"/>
</dbReference>
<keyword evidence="7" id="KW-1185">Reference proteome</keyword>
<dbReference type="OrthoDB" id="626167at2759"/>